<dbReference type="EC" id="1.17.4.1" evidence="3 14"/>
<keyword evidence="11 14" id="KW-0170">Cobalt</keyword>
<dbReference type="Gene3D" id="3.20.70.20">
    <property type="match status" value="1"/>
</dbReference>
<evidence type="ECO:0000313" key="19">
    <source>
        <dbReference type="Proteomes" id="UP000671879"/>
    </source>
</evidence>
<dbReference type="NCBIfam" id="NF006417">
    <property type="entry name" value="PRK08665.1"/>
    <property type="match status" value="1"/>
</dbReference>
<dbReference type="PANTHER" id="PTHR43371">
    <property type="entry name" value="VITAMIN B12-DEPENDENT RIBONUCLEOTIDE REDUCTASE"/>
    <property type="match status" value="1"/>
</dbReference>
<dbReference type="PANTHER" id="PTHR43371:SF1">
    <property type="entry name" value="RIBONUCLEOSIDE-DIPHOSPHATE REDUCTASE"/>
    <property type="match status" value="1"/>
</dbReference>
<evidence type="ECO:0000256" key="8">
    <source>
        <dbReference type="ARBA" id="ARBA00023002"/>
    </source>
</evidence>
<evidence type="ECO:0000259" key="17">
    <source>
        <dbReference type="Pfam" id="PF12637"/>
    </source>
</evidence>
<evidence type="ECO:0000256" key="6">
    <source>
        <dbReference type="ARBA" id="ARBA00022634"/>
    </source>
</evidence>
<reference evidence="19" key="1">
    <citation type="submission" date="2021-04" db="EMBL/GenBank/DDBJ databases">
        <title>A novel Synergistetes isolate from a pyrite-forming mixed culture.</title>
        <authorList>
            <person name="Bunk B."/>
            <person name="Sproer C."/>
            <person name="Spring S."/>
            <person name="Pester M."/>
        </authorList>
    </citation>
    <scope>NUCLEOTIDE SEQUENCE [LARGE SCALE GENOMIC DNA]</scope>
    <source>
        <strain evidence="19">J.5.4.2-T.3.5.2</strain>
    </source>
</reference>
<dbReference type="InterPro" id="IPR013344">
    <property type="entry name" value="RNR_NrdJ/NrdZ"/>
</dbReference>
<dbReference type="Proteomes" id="UP000671879">
    <property type="component" value="Chromosome"/>
</dbReference>
<dbReference type="InterPro" id="IPR050862">
    <property type="entry name" value="RdRp_reductase_class-2"/>
</dbReference>
<dbReference type="PRINTS" id="PR01183">
    <property type="entry name" value="RIBORDTASEM1"/>
</dbReference>
<evidence type="ECO:0000256" key="14">
    <source>
        <dbReference type="RuleBase" id="RU364064"/>
    </source>
</evidence>
<dbReference type="NCBIfam" id="TIGR02504">
    <property type="entry name" value="NrdJ_Z"/>
    <property type="match status" value="1"/>
</dbReference>
<evidence type="ECO:0000256" key="4">
    <source>
        <dbReference type="ARBA" id="ARBA00014409"/>
    </source>
</evidence>
<keyword evidence="19" id="KW-1185">Reference proteome</keyword>
<dbReference type="Pfam" id="PF02867">
    <property type="entry name" value="Ribonuc_red_lgC"/>
    <property type="match status" value="2"/>
</dbReference>
<feature type="domain" description="Ribonucleotide reductase large subunit N-terminal" evidence="15">
    <location>
        <begin position="11"/>
        <end position="87"/>
    </location>
</feature>
<comment type="cofactor">
    <cofactor evidence="1 14">
        <name>adenosylcob(III)alamin</name>
        <dbReference type="ChEBI" id="CHEBI:18408"/>
    </cofactor>
</comment>
<protein>
    <recommendedName>
        <fullName evidence="4 14">Vitamin B12-dependent ribonucleotide reductase</fullName>
        <ecNumber evidence="3 14">1.17.4.1</ecNumber>
    </recommendedName>
</protein>
<comment type="function">
    <text evidence="12 14">Catalyzes the reduction of ribonucleotides to deoxyribonucleotides. May function to provide a pool of deoxyribonucleotide precursors for DNA repair during oxygen limitation and/or for immediate growth after restoration of oxygen.</text>
</comment>
<evidence type="ECO:0000256" key="13">
    <source>
        <dbReference type="ARBA" id="ARBA00047754"/>
    </source>
</evidence>
<evidence type="ECO:0000259" key="15">
    <source>
        <dbReference type="Pfam" id="PF00317"/>
    </source>
</evidence>
<evidence type="ECO:0000256" key="3">
    <source>
        <dbReference type="ARBA" id="ARBA00012274"/>
    </source>
</evidence>
<feature type="domain" description="TSCPD" evidence="17">
    <location>
        <begin position="584"/>
        <end position="685"/>
    </location>
</feature>
<dbReference type="InterPro" id="IPR024434">
    <property type="entry name" value="TSCPD_dom"/>
</dbReference>
<keyword evidence="6 14" id="KW-0237">DNA synthesis</keyword>
<keyword evidence="8 14" id="KW-0560">Oxidoreductase</keyword>
<name>A0A9Q7AAA3_9BACT</name>
<dbReference type="GO" id="GO:0009263">
    <property type="term" value="P:deoxyribonucleotide biosynthetic process"/>
    <property type="evidence" value="ECO:0007669"/>
    <property type="project" value="UniProtKB-KW"/>
</dbReference>
<dbReference type="InterPro" id="IPR013509">
    <property type="entry name" value="RNR_lsu_N"/>
</dbReference>
<dbReference type="GO" id="GO:0071897">
    <property type="term" value="P:DNA biosynthetic process"/>
    <property type="evidence" value="ECO:0007669"/>
    <property type="project" value="UniProtKB-KW"/>
</dbReference>
<keyword evidence="5 14" id="KW-0846">Cobalamin</keyword>
<evidence type="ECO:0000256" key="10">
    <source>
        <dbReference type="ARBA" id="ARBA00023157"/>
    </source>
</evidence>
<dbReference type="SUPFAM" id="SSF51998">
    <property type="entry name" value="PFL-like glycyl radical enzymes"/>
    <property type="match status" value="1"/>
</dbReference>
<evidence type="ECO:0000256" key="11">
    <source>
        <dbReference type="ARBA" id="ARBA00023285"/>
    </source>
</evidence>
<evidence type="ECO:0000256" key="12">
    <source>
        <dbReference type="ARBA" id="ARBA00025437"/>
    </source>
</evidence>
<dbReference type="EMBL" id="CP072943">
    <property type="protein sequence ID" value="QTX33121.1"/>
    <property type="molecule type" value="Genomic_DNA"/>
</dbReference>
<dbReference type="CDD" id="cd02888">
    <property type="entry name" value="RNR_II_dimer"/>
    <property type="match status" value="1"/>
</dbReference>
<evidence type="ECO:0000256" key="5">
    <source>
        <dbReference type="ARBA" id="ARBA00022628"/>
    </source>
</evidence>
<keyword evidence="9" id="KW-0215">Deoxyribonucleotide synthesis</keyword>
<evidence type="ECO:0000259" key="16">
    <source>
        <dbReference type="Pfam" id="PF02867"/>
    </source>
</evidence>
<dbReference type="GO" id="GO:0005524">
    <property type="term" value="F:ATP binding"/>
    <property type="evidence" value="ECO:0007669"/>
    <property type="project" value="InterPro"/>
</dbReference>
<evidence type="ECO:0000256" key="9">
    <source>
        <dbReference type="ARBA" id="ARBA00023116"/>
    </source>
</evidence>
<feature type="domain" description="Ribonucleotide reductase large subunit C-terminal" evidence="16">
    <location>
        <begin position="90"/>
        <end position="404"/>
    </location>
</feature>
<accession>A0A9Q7AAA3</accession>
<dbReference type="GO" id="GO:0004748">
    <property type="term" value="F:ribonucleoside-diphosphate reductase activity, thioredoxin disulfide as acceptor"/>
    <property type="evidence" value="ECO:0007669"/>
    <property type="project" value="UniProtKB-EC"/>
</dbReference>
<evidence type="ECO:0000313" key="18">
    <source>
        <dbReference type="EMBL" id="QTX33121.1"/>
    </source>
</evidence>
<dbReference type="InterPro" id="IPR008926">
    <property type="entry name" value="RNR_R1-su_N"/>
</dbReference>
<dbReference type="Pfam" id="PF00317">
    <property type="entry name" value="Ribonuc_red_lgN"/>
    <property type="match status" value="1"/>
</dbReference>
<dbReference type="InterPro" id="IPR000788">
    <property type="entry name" value="RNR_lg_C"/>
</dbReference>
<organism evidence="18 19">
    <name type="scientific">Aminithiophilus ramosus</name>
    <dbReference type="NCBI Taxonomy" id="3029084"/>
    <lineage>
        <taxon>Bacteria</taxon>
        <taxon>Thermotogati</taxon>
        <taxon>Synergistota</taxon>
        <taxon>Synergistia</taxon>
        <taxon>Synergistales</taxon>
        <taxon>Aminithiophilaceae</taxon>
        <taxon>Aminithiophilus</taxon>
    </lineage>
</organism>
<proteinExistence type="inferred from homology"/>
<evidence type="ECO:0000256" key="7">
    <source>
        <dbReference type="ARBA" id="ARBA00022741"/>
    </source>
</evidence>
<dbReference type="RefSeq" id="WP_274374396.1">
    <property type="nucleotide sequence ID" value="NZ_CP072943.1"/>
</dbReference>
<dbReference type="SUPFAM" id="SSF48168">
    <property type="entry name" value="R1 subunit of ribonucleotide reductase, N-terminal domain"/>
    <property type="match status" value="1"/>
</dbReference>
<feature type="domain" description="Ribonucleotide reductase large subunit C-terminal" evidence="16">
    <location>
        <begin position="409"/>
        <end position="554"/>
    </location>
</feature>
<dbReference type="AlphaFoldDB" id="A0A9Q7AAA3"/>
<comment type="similarity">
    <text evidence="2 14">Belongs to the ribonucleoside diphosphate reductase class-2 family.</text>
</comment>
<keyword evidence="7 14" id="KW-0547">Nucleotide-binding</keyword>
<sequence length="723" mass="78971">MKERRKVDLPDNARPILEQRYLRKDASGEIVETAEAMFWRVASAVAGAEGRWGVAPEVWAERFYDVMARLDFLPNSPTLMNAGTEGGQLSACFVLPVGDSMEEIFDALKWTALVHKSGGGTGFNFSGLRPSGDVVRSTCGVASGPVSFMELFDTCTEVVKQGGMRRGANMAILDCDHPDLLSFLKAKTKEGRLANFNISVALSDAFMETLEADGDWSLVNRRRGETVRTLPAREIFDLLVESAWATGDPGLVFSDRIEADNPTPQVGRIEATNPCGEQPLLPFESCNLGSINLLHMIDGDDFDWKKLEKTVRLAVRFLDDVIEINGFPLPQIAERSRGNRKIGLGVMGWAESLFRLGVPYDSDEALRRAERLMAFVTASGRDESRLLAEERGVFPNWEGSRWQERGIPLRNATVTTIAPTGTISLICGCSSGIEPLFALAYRRKVFEERTLTYVNALLVEELKKRGLDDEARLRPIAEKGSLAGLGLPDDLTRLFVTSHEIDPAWHVKMQAAFQRHTDNAVSKTINLPEEASVDDVASAYLRAYREGCKGITVYRDRCKATQVLYRGGGGEGEAVKKRKKPAGRPGVLKGTTVKIMTSFGNLYLTVNEAEGKPFEVFATLGKSGKDTMAHTEALGRLISLALRSGVPAGQIVEQLKGIGGSQPVWESDGVILSLPDAVARGLERALGESYRDSSREMCPSCGAPLVAAEGCLKCESCGYSRCG</sequence>
<evidence type="ECO:0000256" key="1">
    <source>
        <dbReference type="ARBA" id="ARBA00001922"/>
    </source>
</evidence>
<comment type="catalytic activity">
    <reaction evidence="13 14">
        <text>a 2'-deoxyribonucleoside 5'-diphosphate + [thioredoxin]-disulfide + H2O = a ribonucleoside 5'-diphosphate + [thioredoxin]-dithiol</text>
        <dbReference type="Rhea" id="RHEA:23252"/>
        <dbReference type="Rhea" id="RHEA-COMP:10698"/>
        <dbReference type="Rhea" id="RHEA-COMP:10700"/>
        <dbReference type="ChEBI" id="CHEBI:15377"/>
        <dbReference type="ChEBI" id="CHEBI:29950"/>
        <dbReference type="ChEBI" id="CHEBI:50058"/>
        <dbReference type="ChEBI" id="CHEBI:57930"/>
        <dbReference type="ChEBI" id="CHEBI:73316"/>
        <dbReference type="EC" id="1.17.4.1"/>
    </reaction>
</comment>
<dbReference type="Pfam" id="PF12637">
    <property type="entry name" value="TSCPD"/>
    <property type="match status" value="1"/>
</dbReference>
<evidence type="ECO:0000256" key="2">
    <source>
        <dbReference type="ARBA" id="ARBA00007405"/>
    </source>
</evidence>
<dbReference type="KEGG" id="aram:KAR29_04270"/>
<gene>
    <name evidence="18" type="ORF">KAR29_04270</name>
</gene>
<keyword evidence="10" id="KW-1015">Disulfide bond</keyword>
<dbReference type="GO" id="GO:0031419">
    <property type="term" value="F:cobalamin binding"/>
    <property type="evidence" value="ECO:0007669"/>
    <property type="project" value="UniProtKB-KW"/>
</dbReference>